<dbReference type="InterPro" id="IPR054613">
    <property type="entry name" value="Peptidase_S78_dom"/>
</dbReference>
<protein>
    <submittedName>
        <fullName evidence="6">Putative prophage protein</fullName>
    </submittedName>
</protein>
<dbReference type="AlphaFoldDB" id="A0A098ANZ1"/>
<dbReference type="Pfam" id="PF04586">
    <property type="entry name" value="Peptidase_S78"/>
    <property type="match status" value="1"/>
</dbReference>
<dbReference type="GO" id="GO:0006508">
    <property type="term" value="P:proteolysis"/>
    <property type="evidence" value="ECO:0007669"/>
    <property type="project" value="UniProtKB-KW"/>
</dbReference>
<keyword evidence="3" id="KW-0378">Hydrolase</keyword>
<dbReference type="GO" id="GO:0008233">
    <property type="term" value="F:peptidase activity"/>
    <property type="evidence" value="ECO:0007669"/>
    <property type="project" value="UniProtKB-KW"/>
</dbReference>
<feature type="domain" description="Prohead serine protease" evidence="5">
    <location>
        <begin position="14"/>
        <end position="175"/>
    </location>
</feature>
<proteinExistence type="predicted"/>
<dbReference type="EMBL" id="LK020694">
    <property type="protein sequence ID" value="CDQ30276.1"/>
    <property type="molecule type" value="Genomic_DNA"/>
</dbReference>
<evidence type="ECO:0000256" key="4">
    <source>
        <dbReference type="SAM" id="Coils"/>
    </source>
</evidence>
<evidence type="ECO:0000256" key="1">
    <source>
        <dbReference type="ARBA" id="ARBA00022612"/>
    </source>
</evidence>
<evidence type="ECO:0000256" key="3">
    <source>
        <dbReference type="ARBA" id="ARBA00022801"/>
    </source>
</evidence>
<evidence type="ECO:0000259" key="5">
    <source>
        <dbReference type="Pfam" id="PF04586"/>
    </source>
</evidence>
<keyword evidence="2" id="KW-0645">Protease</keyword>
<keyword evidence="1" id="KW-1188">Viral release from host cell</keyword>
<evidence type="ECO:0000256" key="2">
    <source>
        <dbReference type="ARBA" id="ARBA00022670"/>
    </source>
</evidence>
<reference evidence="6" key="1">
    <citation type="submission" date="2014-04" db="EMBL/GenBank/DDBJ databases">
        <authorList>
            <person name="Croucher N."/>
        </authorList>
    </citation>
    <scope>NUCLEOTIDE SEQUENCE</scope>
    <source>
        <strain evidence="6">R34-3131</strain>
    </source>
</reference>
<organism evidence="6">
    <name type="scientific">Streptococcus pneumoniae</name>
    <dbReference type="NCBI Taxonomy" id="1313"/>
    <lineage>
        <taxon>Bacteria</taxon>
        <taxon>Bacillati</taxon>
        <taxon>Bacillota</taxon>
        <taxon>Bacilli</taxon>
        <taxon>Lactobacillales</taxon>
        <taxon>Streptococcaceae</taxon>
        <taxon>Streptococcus</taxon>
    </lineage>
</organism>
<dbReference type="InterPro" id="IPR006433">
    <property type="entry name" value="Prohead_protease"/>
</dbReference>
<dbReference type="NCBIfam" id="TIGR01543">
    <property type="entry name" value="proheadase_HK97"/>
    <property type="match status" value="1"/>
</dbReference>
<feature type="coiled-coil region" evidence="4">
    <location>
        <begin position="169"/>
        <end position="196"/>
    </location>
</feature>
<name>A0A098ANZ1_STREE</name>
<evidence type="ECO:0000313" key="6">
    <source>
        <dbReference type="EMBL" id="CDQ30276.1"/>
    </source>
</evidence>
<keyword evidence="4" id="KW-0175">Coiled coil</keyword>
<sequence>MERTTYLTRSFKSELAVREQQEGQQEKVIEGYFAVYGSETELWPGAFEEIKSGAFDDTLENDIRALINHNTELVLGRNKAGTLTLEADDKGLWARVVINEQDTDALNLYARVQRGDVDQCSFGFNIIEESTEFREDGTIKWTIEKIDLHEVSIVTFPAYEATSVQARKRDFENLQNRTLEVRKKQLKEKLTHAKTTHAPSQN</sequence>
<reference evidence="6" key="2">
    <citation type="submission" date="2014-10" db="EMBL/GenBank/DDBJ databases">
        <title>Contrasting mechanisms driving short-term and long-term diversification of pneumococci.</title>
        <authorList>
            <person name="Croucher N.J."/>
            <person name="Coupland P.C."/>
            <person name="Stevenson A.E."/>
            <person name="Callendrello A."/>
            <person name="Bentley S.D."/>
            <person name="Hanage W.P."/>
        </authorList>
    </citation>
    <scope>NUCLEOTIDE SEQUENCE</scope>
    <source>
        <strain evidence="6">R34-3131</strain>
    </source>
</reference>
<dbReference type="RefSeq" id="WP_054368725.1">
    <property type="nucleotide sequence ID" value="NZ_CNQN02000087.1"/>
</dbReference>
<accession>A0A098ANZ1</accession>